<proteinExistence type="predicted"/>
<dbReference type="AlphaFoldDB" id="A0A512DUF0"/>
<evidence type="ECO:0000313" key="2">
    <source>
        <dbReference type="EMBL" id="GEO40098.1"/>
    </source>
</evidence>
<dbReference type="OrthoDB" id="7285326at2"/>
<name>A0A512DUF0_9PROT</name>
<comment type="caution">
    <text evidence="2">The sequence shown here is derived from an EMBL/GenBank/DDBJ whole genome shotgun (WGS) entry which is preliminary data.</text>
</comment>
<accession>A0A512DUF0</accession>
<dbReference type="InterPro" id="IPR045510">
    <property type="entry name" value="DUF6481"/>
</dbReference>
<evidence type="ECO:0000313" key="3">
    <source>
        <dbReference type="Proteomes" id="UP000321523"/>
    </source>
</evidence>
<keyword evidence="1" id="KW-0175">Coiled coil</keyword>
<evidence type="ECO:0000256" key="1">
    <source>
        <dbReference type="SAM" id="Coils"/>
    </source>
</evidence>
<dbReference type="Proteomes" id="UP000321523">
    <property type="component" value="Unassembled WGS sequence"/>
</dbReference>
<organism evidence="2 3">
    <name type="scientific">Skermanella aerolata</name>
    <dbReference type="NCBI Taxonomy" id="393310"/>
    <lineage>
        <taxon>Bacteria</taxon>
        <taxon>Pseudomonadati</taxon>
        <taxon>Pseudomonadota</taxon>
        <taxon>Alphaproteobacteria</taxon>
        <taxon>Rhodospirillales</taxon>
        <taxon>Azospirillaceae</taxon>
        <taxon>Skermanella</taxon>
    </lineage>
</organism>
<feature type="coiled-coil region" evidence="1">
    <location>
        <begin position="54"/>
        <end position="106"/>
    </location>
</feature>
<gene>
    <name evidence="2" type="ORF">SAE02_42460</name>
</gene>
<dbReference type="Pfam" id="PF20089">
    <property type="entry name" value="DUF6481"/>
    <property type="match status" value="1"/>
</dbReference>
<protein>
    <submittedName>
        <fullName evidence="2">Uncharacterized protein</fullName>
    </submittedName>
</protein>
<sequence>MSGTREKGFNERLNAAAEARKVQLDKFRAKPGPDDPAVVERQAARRAAVIARDVRAAERKIAKAQLAAKEAERYAAEQAEKAMQEADALQKAADQAARDVTSLMEQKAARDARYAARKARQR</sequence>
<keyword evidence="3" id="KW-1185">Reference proteome</keyword>
<dbReference type="RefSeq" id="WP_044432911.1">
    <property type="nucleotide sequence ID" value="NZ_BJYZ01000019.1"/>
</dbReference>
<reference evidence="2 3" key="1">
    <citation type="submission" date="2019-07" db="EMBL/GenBank/DDBJ databases">
        <title>Whole genome shotgun sequence of Skermanella aerolata NBRC 106429.</title>
        <authorList>
            <person name="Hosoyama A."/>
            <person name="Uohara A."/>
            <person name="Ohji S."/>
            <person name="Ichikawa N."/>
        </authorList>
    </citation>
    <scope>NUCLEOTIDE SEQUENCE [LARGE SCALE GENOMIC DNA]</scope>
    <source>
        <strain evidence="2 3">NBRC 106429</strain>
    </source>
</reference>
<dbReference type="EMBL" id="BJYZ01000019">
    <property type="protein sequence ID" value="GEO40098.1"/>
    <property type="molecule type" value="Genomic_DNA"/>
</dbReference>